<comment type="caution">
    <text evidence="1">The sequence shown here is derived from an EMBL/GenBank/DDBJ whole genome shotgun (WGS) entry which is preliminary data.</text>
</comment>
<dbReference type="AlphaFoldDB" id="A0A926FF32"/>
<proteinExistence type="predicted"/>
<reference evidence="1" key="1">
    <citation type="submission" date="2020-08" db="EMBL/GenBank/DDBJ databases">
        <title>Genome public.</title>
        <authorList>
            <person name="Liu C."/>
            <person name="Sun Q."/>
        </authorList>
    </citation>
    <scope>NUCLEOTIDE SEQUENCE</scope>
    <source>
        <strain evidence="1">NSJ-50</strain>
    </source>
</reference>
<sequence>MTTNEIKQAWSIWINQSEKIITVKKSHGGKEIFFESREVGMKKVCELVSKGYRIG</sequence>
<dbReference type="EMBL" id="JACRTE010000019">
    <property type="protein sequence ID" value="MBC8597274.1"/>
    <property type="molecule type" value="Genomic_DNA"/>
</dbReference>
<protein>
    <submittedName>
        <fullName evidence="1">Uncharacterized protein</fullName>
    </submittedName>
</protein>
<evidence type="ECO:0000313" key="2">
    <source>
        <dbReference type="Proteomes" id="UP000647416"/>
    </source>
</evidence>
<dbReference type="Proteomes" id="UP000647416">
    <property type="component" value="Unassembled WGS sequence"/>
</dbReference>
<name>A0A926FF32_9FIRM</name>
<dbReference type="RefSeq" id="WP_262432587.1">
    <property type="nucleotide sequence ID" value="NZ_JACRTE010000019.1"/>
</dbReference>
<keyword evidence="2" id="KW-1185">Reference proteome</keyword>
<accession>A0A926FF32</accession>
<gene>
    <name evidence="1" type="ORF">H8706_10420</name>
</gene>
<organism evidence="1 2">
    <name type="scientific">Qingrenia yutianensis</name>
    <dbReference type="NCBI Taxonomy" id="2763676"/>
    <lineage>
        <taxon>Bacteria</taxon>
        <taxon>Bacillati</taxon>
        <taxon>Bacillota</taxon>
        <taxon>Clostridia</taxon>
        <taxon>Eubacteriales</taxon>
        <taxon>Oscillospiraceae</taxon>
        <taxon>Qingrenia</taxon>
    </lineage>
</organism>
<evidence type="ECO:0000313" key="1">
    <source>
        <dbReference type="EMBL" id="MBC8597274.1"/>
    </source>
</evidence>